<feature type="compositionally biased region" description="Gly residues" evidence="3">
    <location>
        <begin position="316"/>
        <end position="348"/>
    </location>
</feature>
<name>A0ABY7JSN8_9ACTN</name>
<dbReference type="Gene3D" id="2.40.50.100">
    <property type="match status" value="1"/>
</dbReference>
<evidence type="ECO:0000256" key="1">
    <source>
        <dbReference type="ARBA" id="ARBA00004196"/>
    </source>
</evidence>
<feature type="compositionally biased region" description="Low complexity" evidence="3">
    <location>
        <begin position="364"/>
        <end position="383"/>
    </location>
</feature>
<dbReference type="InterPro" id="IPR050465">
    <property type="entry name" value="UPF0194_transport"/>
</dbReference>
<dbReference type="Gene3D" id="1.20.5.340">
    <property type="match status" value="1"/>
</dbReference>
<dbReference type="Gene3D" id="2.40.30.170">
    <property type="match status" value="1"/>
</dbReference>
<sequence length="613" mass="59208">MAEVASARRRRARRRRVSALGVGLVVLVGGGSAALAATGEDPAQPVTATAVTGSVTQVVEASGTVGSSSQASASFATNGTVSTVKVKAGQQVSKGQVLAKLDTSSLDSDVDSAGATVATAKQKLAADKAGQTSAAGSGIGTASGTASGTADSLAATDSAFQTLLPSPSSPGTGTNGTGTSGTGKNGTPGGSTLSRLLAQIAAGQQQVLAAQQAVDAGQQDVDATQQVVDQDVVQNTKLRDAQKSTCAGGSSDPACTSAQADYEAFADTLSTDMAALDKAVTAQDGKISSLDGAVKALDGLLSMLPAAIEAASNGTGLTGSPGSSGTGSSGTGSSGTGSSGTGSSGTGGTTRQSGSPQNSQTGGSAPQQSSSEPASASRLAADQASIDAAEAQLKLARQNLRAATLTSPISGTVATVGFTVGSGSNGQSITILGTGNQIVQINVPLSQIEQVKLGQSASLAVDGQTSALHGTVTKIGLLSSTSAGTTTFPVTVTLAANSPKLFDGVGADATVTTGTVSNAVTVPNSAITTVGSRHLVTVVRGGRSTTTQVTLGLAGAATSQVTAGVKAGDKVQLALPGKALPSSATSNSTSIRRFGGTFPGGFTGRLATFGGGG</sequence>
<dbReference type="SUPFAM" id="SSF111369">
    <property type="entry name" value="HlyD-like secretion proteins"/>
    <property type="match status" value="2"/>
</dbReference>
<dbReference type="PANTHER" id="PTHR32347:SF23">
    <property type="entry name" value="BLL5650 PROTEIN"/>
    <property type="match status" value="1"/>
</dbReference>
<evidence type="ECO:0000256" key="3">
    <source>
        <dbReference type="SAM" id="MobiDB-lite"/>
    </source>
</evidence>
<feature type="region of interest" description="Disordered" evidence="3">
    <location>
        <begin position="314"/>
        <end position="383"/>
    </location>
</feature>
<dbReference type="Gene3D" id="2.40.420.20">
    <property type="match status" value="1"/>
</dbReference>
<organism evidence="4 5">
    <name type="scientific">Jatrophihabitans cynanchi</name>
    <dbReference type="NCBI Taxonomy" id="2944128"/>
    <lineage>
        <taxon>Bacteria</taxon>
        <taxon>Bacillati</taxon>
        <taxon>Actinomycetota</taxon>
        <taxon>Actinomycetes</taxon>
        <taxon>Jatrophihabitantales</taxon>
        <taxon>Jatrophihabitantaceae</taxon>
        <taxon>Jatrophihabitans</taxon>
    </lineage>
</organism>
<gene>
    <name evidence="4" type="ORF">M6B22_13660</name>
</gene>
<feature type="region of interest" description="Disordered" evidence="3">
    <location>
        <begin position="125"/>
        <end position="192"/>
    </location>
</feature>
<proteinExistence type="predicted"/>
<accession>A0ABY7JSN8</accession>
<protein>
    <submittedName>
        <fullName evidence="4">Biotin/lipoyl-binding protein</fullName>
    </submittedName>
</protein>
<evidence type="ECO:0000256" key="2">
    <source>
        <dbReference type="ARBA" id="ARBA00023054"/>
    </source>
</evidence>
<keyword evidence="5" id="KW-1185">Reference proteome</keyword>
<feature type="compositionally biased region" description="Gly residues" evidence="3">
    <location>
        <begin position="173"/>
        <end position="189"/>
    </location>
</feature>
<evidence type="ECO:0000313" key="5">
    <source>
        <dbReference type="Proteomes" id="UP001164693"/>
    </source>
</evidence>
<dbReference type="PANTHER" id="PTHR32347">
    <property type="entry name" value="EFFLUX SYSTEM COMPONENT YKNX-RELATED"/>
    <property type="match status" value="1"/>
</dbReference>
<dbReference type="EMBL" id="CP097463">
    <property type="protein sequence ID" value="WAX55585.1"/>
    <property type="molecule type" value="Genomic_DNA"/>
</dbReference>
<feature type="compositionally biased region" description="Low complexity" evidence="3">
    <location>
        <begin position="129"/>
        <end position="172"/>
    </location>
</feature>
<keyword evidence="2" id="KW-0175">Coiled coil</keyword>
<comment type="subcellular location">
    <subcellularLocation>
        <location evidence="1">Cell envelope</location>
    </subcellularLocation>
</comment>
<evidence type="ECO:0000313" key="4">
    <source>
        <dbReference type="EMBL" id="WAX55585.1"/>
    </source>
</evidence>
<dbReference type="RefSeq" id="WP_269442103.1">
    <property type="nucleotide sequence ID" value="NZ_CP097463.1"/>
</dbReference>
<dbReference type="Proteomes" id="UP001164693">
    <property type="component" value="Chromosome"/>
</dbReference>
<reference evidence="4" key="1">
    <citation type="submission" date="2022-05" db="EMBL/GenBank/DDBJ databases">
        <title>Jatrophihabitans sp. SB3-54 whole genome sequence.</title>
        <authorList>
            <person name="Suh M.K."/>
            <person name="Eom M.K."/>
            <person name="Kim J.S."/>
            <person name="Kim H.S."/>
            <person name="Do H.E."/>
            <person name="Shin Y.K."/>
            <person name="Lee J.-S."/>
        </authorList>
    </citation>
    <scope>NUCLEOTIDE SEQUENCE</scope>
    <source>
        <strain evidence="4">SB3-54</strain>
    </source>
</reference>